<dbReference type="AlphaFoldDB" id="A0A382BCM2"/>
<evidence type="ECO:0000313" key="1">
    <source>
        <dbReference type="EMBL" id="SVB11600.1"/>
    </source>
</evidence>
<accession>A0A382BCM2</accession>
<name>A0A382BCM2_9ZZZZ</name>
<sequence length="76" mass="9168">VFLPSIKWFSFLVPNYNTENRHHYTRRLIKTSHIMIDCGGTIRDKLDKVNLYSNPKSTFSRFFRNLYVEFIYAKMS</sequence>
<gene>
    <name evidence="1" type="ORF">METZ01_LOCUS164454</name>
</gene>
<dbReference type="EMBL" id="UINC01029224">
    <property type="protein sequence ID" value="SVB11600.1"/>
    <property type="molecule type" value="Genomic_DNA"/>
</dbReference>
<feature type="non-terminal residue" evidence="1">
    <location>
        <position position="1"/>
    </location>
</feature>
<proteinExistence type="predicted"/>
<protein>
    <submittedName>
        <fullName evidence="1">Uncharacterized protein</fullName>
    </submittedName>
</protein>
<reference evidence="1" key="1">
    <citation type="submission" date="2018-05" db="EMBL/GenBank/DDBJ databases">
        <authorList>
            <person name="Lanie J.A."/>
            <person name="Ng W.-L."/>
            <person name="Kazmierczak K.M."/>
            <person name="Andrzejewski T.M."/>
            <person name="Davidsen T.M."/>
            <person name="Wayne K.J."/>
            <person name="Tettelin H."/>
            <person name="Glass J.I."/>
            <person name="Rusch D."/>
            <person name="Podicherti R."/>
            <person name="Tsui H.-C.T."/>
            <person name="Winkler M.E."/>
        </authorList>
    </citation>
    <scope>NUCLEOTIDE SEQUENCE</scope>
</reference>
<organism evidence="1">
    <name type="scientific">marine metagenome</name>
    <dbReference type="NCBI Taxonomy" id="408172"/>
    <lineage>
        <taxon>unclassified sequences</taxon>
        <taxon>metagenomes</taxon>
        <taxon>ecological metagenomes</taxon>
    </lineage>
</organism>